<evidence type="ECO:0000256" key="1">
    <source>
        <dbReference type="SAM" id="MobiDB-lite"/>
    </source>
</evidence>
<evidence type="ECO:0000313" key="4">
    <source>
        <dbReference type="Proteomes" id="UP000271291"/>
    </source>
</evidence>
<keyword evidence="2" id="KW-0732">Signal</keyword>
<feature type="compositionally biased region" description="Low complexity" evidence="1">
    <location>
        <begin position="41"/>
        <end position="53"/>
    </location>
</feature>
<evidence type="ECO:0000313" key="3">
    <source>
        <dbReference type="EMBL" id="AZS89533.1"/>
    </source>
</evidence>
<organism evidence="3 4">
    <name type="scientific">Streptomyces griseoviridis</name>
    <dbReference type="NCBI Taxonomy" id="45398"/>
    <lineage>
        <taxon>Bacteria</taxon>
        <taxon>Bacillati</taxon>
        <taxon>Actinomycetota</taxon>
        <taxon>Actinomycetes</taxon>
        <taxon>Kitasatosporales</taxon>
        <taxon>Streptomycetaceae</taxon>
        <taxon>Streptomyces</taxon>
    </lineage>
</organism>
<dbReference type="AlphaFoldDB" id="A0A3Q9KU52"/>
<feature type="compositionally biased region" description="Basic and acidic residues" evidence="1">
    <location>
        <begin position="68"/>
        <end position="86"/>
    </location>
</feature>
<feature type="signal peptide" evidence="2">
    <location>
        <begin position="1"/>
        <end position="32"/>
    </location>
</feature>
<dbReference type="Proteomes" id="UP000271291">
    <property type="component" value="Chromosome"/>
</dbReference>
<sequence length="135" mass="13888">MPSVQRALLPSGRRIATALVVFVALVTTGALAAPVPASHPVASLSVPASAGSPHQDVVPYADGPFRSDSPHQVRTVRDQLAERLDLPDQQAAGGDGGQVVPGPGVRAVASDGWAPGFRGRARHDRDRAPPAPVDV</sequence>
<dbReference type="RefSeq" id="WP_127182302.1">
    <property type="nucleotide sequence ID" value="NZ_CP029078.1"/>
</dbReference>
<feature type="region of interest" description="Disordered" evidence="1">
    <location>
        <begin position="41"/>
        <end position="135"/>
    </location>
</feature>
<feature type="chain" id="PRO_5018749932" evidence="2">
    <location>
        <begin position="33"/>
        <end position="135"/>
    </location>
</feature>
<evidence type="ECO:0000256" key="2">
    <source>
        <dbReference type="SAM" id="SignalP"/>
    </source>
</evidence>
<gene>
    <name evidence="3" type="ORF">ELQ87_38760</name>
</gene>
<protein>
    <submittedName>
        <fullName evidence="3">Uncharacterized protein</fullName>
    </submittedName>
</protein>
<proteinExistence type="predicted"/>
<name>A0A3Q9KU52_STRGD</name>
<dbReference type="KEGG" id="sgd:ELQ87_38760"/>
<accession>A0A3Q9KU52</accession>
<reference evidence="3 4" key="1">
    <citation type="submission" date="2018-12" db="EMBL/GenBank/DDBJ databases">
        <title>Streptomyces griseoviridis F1-27 complete genome.</title>
        <authorList>
            <person name="Mariita R.M."/>
            <person name="Sello J.K."/>
        </authorList>
    </citation>
    <scope>NUCLEOTIDE SEQUENCE [LARGE SCALE GENOMIC DNA]</scope>
    <source>
        <strain evidence="3 4">F1-27</strain>
    </source>
</reference>
<dbReference type="EMBL" id="CP034687">
    <property type="protein sequence ID" value="AZS89533.1"/>
    <property type="molecule type" value="Genomic_DNA"/>
</dbReference>